<name>A0A6C0C2N2_9ZZZZ</name>
<accession>A0A6C0C2N2</accession>
<organism evidence="1">
    <name type="scientific">viral metagenome</name>
    <dbReference type="NCBI Taxonomy" id="1070528"/>
    <lineage>
        <taxon>unclassified sequences</taxon>
        <taxon>metagenomes</taxon>
        <taxon>organismal metagenomes</taxon>
    </lineage>
</organism>
<protein>
    <submittedName>
        <fullName evidence="1">Uncharacterized protein</fullName>
    </submittedName>
</protein>
<reference evidence="1" key="1">
    <citation type="journal article" date="2020" name="Nature">
        <title>Giant virus diversity and host interactions through global metagenomics.</title>
        <authorList>
            <person name="Schulz F."/>
            <person name="Roux S."/>
            <person name="Paez-Espino D."/>
            <person name="Jungbluth S."/>
            <person name="Walsh D.A."/>
            <person name="Denef V.J."/>
            <person name="McMahon K.D."/>
            <person name="Konstantinidis K.T."/>
            <person name="Eloe-Fadrosh E.A."/>
            <person name="Kyrpides N.C."/>
            <person name="Woyke T."/>
        </authorList>
    </citation>
    <scope>NUCLEOTIDE SEQUENCE</scope>
    <source>
        <strain evidence="1">GVMAG-M-3300020182-84</strain>
    </source>
</reference>
<dbReference type="EMBL" id="MN739312">
    <property type="protein sequence ID" value="QHS98044.1"/>
    <property type="molecule type" value="Genomic_DNA"/>
</dbReference>
<sequence length="77" mass="9004">MLHRINQILPKYSQVMTKIKISTSSFFPYNFVLFDNNKKVQLGRWGNHYDQKTNIKADYSNVDHCGPCGLDKIKNIK</sequence>
<evidence type="ECO:0000313" key="1">
    <source>
        <dbReference type="EMBL" id="QHS98044.1"/>
    </source>
</evidence>
<dbReference type="AlphaFoldDB" id="A0A6C0C2N2"/>
<proteinExistence type="predicted"/>